<sequence length="699" mass="77491">MSSAQEIFEVVIVGAGPAGLMTATILARMGHKPLVIDIGDHKAHEYGRSDAFQCRCMEVMQSLGAPIEQLEHMGKKLYGRTFWEISETRTQRTAFARFYPEFLDFDKDYSLAVRQGLIEQVLIHDLESHCKDGFNVQWNWGFSSMELPSPDSQDGLSTVKLANAKTSEERVIKTKYLIGCDGARSSVRRWAGKEFGVKLEGASLPVTWCVLDAVGLKSDHPDLERLCIVRSTKGIVLVIPREPINGKPAARFDIQVEKSKEETTEEEATRLIKDIFHPFKVEWDEVNWWSIYDVGQRIINQYSIQDRIFFVGDACHTHSPRAGLGLNTALLEGQNLAWKLGLVLRGEAQPSILSTYASERHSVAKELIDMDRQLVTIYADLEKQNIDNFASEETAAWLKKLQMFQAANYAYQAGASIVYSPSTITVTPDNKLDSMTIGQPGVAIGSRTRPAVVTRISDSVPVPILPQFDGRFTIYILLGDLNADPERLEQLRSIDEYVKSSSIGSIFGKYGKDINVEEKPKARRMPALRIPDTSAAFCTANGAQAQDSSPFPEGRVLYSYDYHDIPQITAAHIAPPHSLFRVSVAVTNTISESTIQDTLMSLLYPSSASSAATPIKSRILQPANVYCDDIPVVSPYRHTAPEAGLVFEHPLHQKWGVDAKVGAVVVARPDGHVGLKTRGVGVDAWKEVEAYFDGFLVQG</sequence>
<dbReference type="Proteomes" id="UP000521872">
    <property type="component" value="Unassembled WGS sequence"/>
</dbReference>
<dbReference type="SUPFAM" id="SSF51905">
    <property type="entry name" value="FAD/NAD(P)-binding domain"/>
    <property type="match status" value="1"/>
</dbReference>
<keyword evidence="2" id="KW-0285">Flavoprotein</keyword>
<comment type="similarity">
    <text evidence="1">Belongs to the PheA/TfdB FAD monooxygenase family.</text>
</comment>
<name>A0A8H4R189_9AGAR</name>
<comment type="caution">
    <text evidence="7">The sequence shown here is derived from an EMBL/GenBank/DDBJ whole genome shotgun (WGS) entry which is preliminary data.</text>
</comment>
<dbReference type="InterPro" id="IPR012941">
    <property type="entry name" value="Phe_hydrox_C_dim_dom"/>
</dbReference>
<evidence type="ECO:0000256" key="2">
    <source>
        <dbReference type="ARBA" id="ARBA00022630"/>
    </source>
</evidence>
<evidence type="ECO:0000259" key="5">
    <source>
        <dbReference type="Pfam" id="PF01494"/>
    </source>
</evidence>
<dbReference type="SUPFAM" id="SSF52833">
    <property type="entry name" value="Thioredoxin-like"/>
    <property type="match status" value="1"/>
</dbReference>
<feature type="domain" description="Phenol hydroxylase-like C-terminal dimerisation" evidence="6">
    <location>
        <begin position="418"/>
        <end position="510"/>
    </location>
</feature>
<keyword evidence="8" id="KW-1185">Reference proteome</keyword>
<dbReference type="InterPro" id="IPR036188">
    <property type="entry name" value="FAD/NAD-bd_sf"/>
</dbReference>
<dbReference type="InterPro" id="IPR050641">
    <property type="entry name" value="RIFMO-like"/>
</dbReference>
<dbReference type="Pfam" id="PF01494">
    <property type="entry name" value="FAD_binding_3"/>
    <property type="match status" value="1"/>
</dbReference>
<reference evidence="7 8" key="1">
    <citation type="submission" date="2019-12" db="EMBL/GenBank/DDBJ databases">
        <authorList>
            <person name="Floudas D."/>
            <person name="Bentzer J."/>
            <person name="Ahren D."/>
            <person name="Johansson T."/>
            <person name="Persson P."/>
            <person name="Tunlid A."/>
        </authorList>
    </citation>
    <scope>NUCLEOTIDE SEQUENCE [LARGE SCALE GENOMIC DNA]</scope>
    <source>
        <strain evidence="7 8">CBS 102.39</strain>
    </source>
</reference>
<feature type="domain" description="FAD-binding" evidence="5">
    <location>
        <begin position="9"/>
        <end position="369"/>
    </location>
</feature>
<dbReference type="GO" id="GO:0071949">
    <property type="term" value="F:FAD binding"/>
    <property type="evidence" value="ECO:0007669"/>
    <property type="project" value="InterPro"/>
</dbReference>
<protein>
    <recommendedName>
        <fullName evidence="9">FAD binding domain-containing protein</fullName>
    </recommendedName>
</protein>
<evidence type="ECO:0000313" key="7">
    <source>
        <dbReference type="EMBL" id="KAF4620376.1"/>
    </source>
</evidence>
<dbReference type="PANTHER" id="PTHR43004">
    <property type="entry name" value="TRK SYSTEM POTASSIUM UPTAKE PROTEIN"/>
    <property type="match status" value="1"/>
</dbReference>
<dbReference type="Pfam" id="PF07976">
    <property type="entry name" value="Phe_hydrox_dim"/>
    <property type="match status" value="2"/>
</dbReference>
<keyword evidence="4" id="KW-0560">Oxidoreductase</keyword>
<dbReference type="InterPro" id="IPR038220">
    <property type="entry name" value="PHOX_C_sf"/>
</dbReference>
<dbReference type="SUPFAM" id="SSF54373">
    <property type="entry name" value="FAD-linked reductases, C-terminal domain"/>
    <property type="match status" value="1"/>
</dbReference>
<dbReference type="AlphaFoldDB" id="A0A8H4R189"/>
<evidence type="ECO:0000259" key="6">
    <source>
        <dbReference type="Pfam" id="PF07976"/>
    </source>
</evidence>
<evidence type="ECO:0008006" key="9">
    <source>
        <dbReference type="Google" id="ProtNLM"/>
    </source>
</evidence>
<evidence type="ECO:0000256" key="3">
    <source>
        <dbReference type="ARBA" id="ARBA00022827"/>
    </source>
</evidence>
<dbReference type="InterPro" id="IPR002938">
    <property type="entry name" value="FAD-bd"/>
</dbReference>
<keyword evidence="3" id="KW-0274">FAD</keyword>
<organism evidence="7 8">
    <name type="scientific">Agrocybe pediades</name>
    <dbReference type="NCBI Taxonomy" id="84607"/>
    <lineage>
        <taxon>Eukaryota</taxon>
        <taxon>Fungi</taxon>
        <taxon>Dikarya</taxon>
        <taxon>Basidiomycota</taxon>
        <taxon>Agaricomycotina</taxon>
        <taxon>Agaricomycetes</taxon>
        <taxon>Agaricomycetidae</taxon>
        <taxon>Agaricales</taxon>
        <taxon>Agaricineae</taxon>
        <taxon>Strophariaceae</taxon>
        <taxon>Agrocybe</taxon>
    </lineage>
</organism>
<dbReference type="Gene3D" id="3.50.50.60">
    <property type="entry name" value="FAD/NAD(P)-binding domain"/>
    <property type="match status" value="1"/>
</dbReference>
<gene>
    <name evidence="7" type="ORF">D9613_000453</name>
</gene>
<evidence type="ECO:0000256" key="1">
    <source>
        <dbReference type="ARBA" id="ARBA00007801"/>
    </source>
</evidence>
<dbReference type="EMBL" id="JAACJL010000015">
    <property type="protein sequence ID" value="KAF4620376.1"/>
    <property type="molecule type" value="Genomic_DNA"/>
</dbReference>
<dbReference type="Gene3D" id="3.30.9.10">
    <property type="entry name" value="D-Amino Acid Oxidase, subunit A, domain 2"/>
    <property type="match status" value="1"/>
</dbReference>
<dbReference type="Gene3D" id="3.40.30.20">
    <property type="match status" value="1"/>
</dbReference>
<accession>A0A8H4R189</accession>
<dbReference type="InterPro" id="IPR036249">
    <property type="entry name" value="Thioredoxin-like_sf"/>
</dbReference>
<dbReference type="GO" id="GO:0016709">
    <property type="term" value="F:oxidoreductase activity, acting on paired donors, with incorporation or reduction of molecular oxygen, NAD(P)H as one donor, and incorporation of one atom of oxygen"/>
    <property type="evidence" value="ECO:0007669"/>
    <property type="project" value="UniProtKB-ARBA"/>
</dbReference>
<dbReference type="PANTHER" id="PTHR43004:SF4">
    <property type="entry name" value="FAD-BINDING DOMAIN-CONTAINING PROTEIN"/>
    <property type="match status" value="1"/>
</dbReference>
<dbReference type="PRINTS" id="PR00420">
    <property type="entry name" value="RNGMNOXGNASE"/>
</dbReference>
<proteinExistence type="inferred from homology"/>
<evidence type="ECO:0000313" key="8">
    <source>
        <dbReference type="Proteomes" id="UP000521872"/>
    </source>
</evidence>
<feature type="domain" description="Phenol hydroxylase-like C-terminal dimerisation" evidence="6">
    <location>
        <begin position="619"/>
        <end position="698"/>
    </location>
</feature>
<evidence type="ECO:0000256" key="4">
    <source>
        <dbReference type="ARBA" id="ARBA00023002"/>
    </source>
</evidence>